<evidence type="ECO:0000313" key="2">
    <source>
        <dbReference type="EMBL" id="KJE98283.1"/>
    </source>
</evidence>
<protein>
    <submittedName>
        <fullName evidence="2">Uncharacterized protein</fullName>
    </submittedName>
</protein>
<proteinExistence type="predicted"/>
<gene>
    <name evidence="2" type="ORF">CAOG_008271</name>
</gene>
<dbReference type="AlphaFoldDB" id="A0A0D2WYV7"/>
<feature type="compositionally biased region" description="Basic and acidic residues" evidence="1">
    <location>
        <begin position="209"/>
        <end position="223"/>
    </location>
</feature>
<dbReference type="Proteomes" id="UP000008743">
    <property type="component" value="Unassembled WGS sequence"/>
</dbReference>
<sequence length="223" mass="22839">MDLAIQFTLSSPSIANPSVLNVPIACNAAPSGSTTTTARGFSLDLSSTVLDLPEHQKHQLPSAATAPPTTTSSHASAGNCTTDSSSSSSSSSSAMEVDDGQQQLPVNPAVEALRSLADTVGRAQSQLNDLINQHMDAFKANDGKPAAAAATATAATTVTATDSAPAQATPTKRRAEDDSSTAREDENVSSDEESDKLANAAKHGSNKRSRLDQQGDEKVSSAT</sequence>
<dbReference type="EMBL" id="KE346378">
    <property type="protein sequence ID" value="KJE98283.1"/>
    <property type="molecule type" value="Genomic_DNA"/>
</dbReference>
<dbReference type="InParanoid" id="A0A0D2WYV7"/>
<name>A0A0D2WYV7_CAPO3</name>
<evidence type="ECO:0000256" key="1">
    <source>
        <dbReference type="SAM" id="MobiDB-lite"/>
    </source>
</evidence>
<feature type="compositionally biased region" description="Low complexity" evidence="1">
    <location>
        <begin position="84"/>
        <end position="93"/>
    </location>
</feature>
<feature type="region of interest" description="Disordered" evidence="1">
    <location>
        <begin position="56"/>
        <end position="101"/>
    </location>
</feature>
<dbReference type="RefSeq" id="XP_004342440.1">
    <property type="nucleotide sequence ID" value="XM_004342391.2"/>
</dbReference>
<keyword evidence="3" id="KW-1185">Reference proteome</keyword>
<organism evidence="2 3">
    <name type="scientific">Capsaspora owczarzaki (strain ATCC 30864)</name>
    <dbReference type="NCBI Taxonomy" id="595528"/>
    <lineage>
        <taxon>Eukaryota</taxon>
        <taxon>Filasterea</taxon>
        <taxon>Capsaspora</taxon>
    </lineage>
</organism>
<feature type="compositionally biased region" description="Basic and acidic residues" evidence="1">
    <location>
        <begin position="173"/>
        <end position="186"/>
    </location>
</feature>
<evidence type="ECO:0000313" key="3">
    <source>
        <dbReference type="Proteomes" id="UP000008743"/>
    </source>
</evidence>
<feature type="region of interest" description="Disordered" evidence="1">
    <location>
        <begin position="155"/>
        <end position="223"/>
    </location>
</feature>
<accession>A0A0D2WYV7</accession>
<reference evidence="3" key="1">
    <citation type="submission" date="2011-02" db="EMBL/GenBank/DDBJ databases">
        <title>The Genome Sequence of Capsaspora owczarzaki ATCC 30864.</title>
        <authorList>
            <person name="Russ C."/>
            <person name="Cuomo C."/>
            <person name="Burger G."/>
            <person name="Gray M.W."/>
            <person name="Holland P.W.H."/>
            <person name="King N."/>
            <person name="Lang F.B.F."/>
            <person name="Roger A.J."/>
            <person name="Ruiz-Trillo I."/>
            <person name="Young S.K."/>
            <person name="Zeng Q."/>
            <person name="Gargeya S."/>
            <person name="Alvarado L."/>
            <person name="Berlin A."/>
            <person name="Chapman S.B."/>
            <person name="Chen Z."/>
            <person name="Freedman E."/>
            <person name="Gellesch M."/>
            <person name="Goldberg J."/>
            <person name="Griggs A."/>
            <person name="Gujja S."/>
            <person name="Heilman E."/>
            <person name="Heiman D."/>
            <person name="Howarth C."/>
            <person name="Mehta T."/>
            <person name="Neiman D."/>
            <person name="Pearson M."/>
            <person name="Roberts A."/>
            <person name="Saif S."/>
            <person name="Shea T."/>
            <person name="Shenoy N."/>
            <person name="Sisk P."/>
            <person name="Stolte C."/>
            <person name="Sykes S."/>
            <person name="White J."/>
            <person name="Yandava C."/>
            <person name="Haas B."/>
            <person name="Nusbaum C."/>
            <person name="Birren B."/>
        </authorList>
    </citation>
    <scope>NUCLEOTIDE SEQUENCE</scope>
    <source>
        <strain evidence="3">ATCC 30864</strain>
    </source>
</reference>
<feature type="compositionally biased region" description="Low complexity" evidence="1">
    <location>
        <begin position="61"/>
        <end position="77"/>
    </location>
</feature>